<dbReference type="Gene3D" id="1.20.1250.20">
    <property type="entry name" value="MFS general substrate transporter like domains"/>
    <property type="match status" value="1"/>
</dbReference>
<comment type="caution">
    <text evidence="10">The sequence shown here is derived from an EMBL/GenBank/DDBJ whole genome shotgun (WGS) entry which is preliminary data.</text>
</comment>
<evidence type="ECO:0000256" key="8">
    <source>
        <dbReference type="SAM" id="Phobius"/>
    </source>
</evidence>
<keyword evidence="7" id="KW-0046">Antibiotic resistance</keyword>
<dbReference type="SUPFAM" id="SSF103473">
    <property type="entry name" value="MFS general substrate transporter"/>
    <property type="match status" value="1"/>
</dbReference>
<evidence type="ECO:0000256" key="5">
    <source>
        <dbReference type="ARBA" id="ARBA00022989"/>
    </source>
</evidence>
<keyword evidence="3" id="KW-1003">Cell membrane</keyword>
<dbReference type="CDD" id="cd17321">
    <property type="entry name" value="MFS_MMR_MDR_like"/>
    <property type="match status" value="1"/>
</dbReference>
<dbReference type="EMBL" id="JAAGMK010000413">
    <property type="protein sequence ID" value="NEB85474.1"/>
    <property type="molecule type" value="Genomic_DNA"/>
</dbReference>
<evidence type="ECO:0000313" key="10">
    <source>
        <dbReference type="EMBL" id="NEB85474.1"/>
    </source>
</evidence>
<feature type="transmembrane region" description="Helical" evidence="8">
    <location>
        <begin position="359"/>
        <end position="377"/>
    </location>
</feature>
<evidence type="ECO:0000256" key="1">
    <source>
        <dbReference type="ARBA" id="ARBA00004651"/>
    </source>
</evidence>
<accession>A0A6G3SR73</accession>
<feature type="transmembrane region" description="Helical" evidence="8">
    <location>
        <begin position="180"/>
        <end position="202"/>
    </location>
</feature>
<feature type="transmembrane region" description="Helical" evidence="8">
    <location>
        <begin position="60"/>
        <end position="80"/>
    </location>
</feature>
<dbReference type="PANTHER" id="PTHR42718">
    <property type="entry name" value="MAJOR FACILITATOR SUPERFAMILY MULTIDRUG TRANSPORTER MFSC"/>
    <property type="match status" value="1"/>
</dbReference>
<feature type="transmembrane region" description="Helical" evidence="8">
    <location>
        <begin position="121"/>
        <end position="142"/>
    </location>
</feature>
<dbReference type="InterPro" id="IPR036259">
    <property type="entry name" value="MFS_trans_sf"/>
</dbReference>
<evidence type="ECO:0000256" key="6">
    <source>
        <dbReference type="ARBA" id="ARBA00023136"/>
    </source>
</evidence>
<feature type="transmembrane region" description="Helical" evidence="8">
    <location>
        <begin position="223"/>
        <end position="246"/>
    </location>
</feature>
<feature type="transmembrane region" description="Helical" evidence="8">
    <location>
        <begin position="154"/>
        <end position="174"/>
    </location>
</feature>
<keyword evidence="2" id="KW-0813">Transport</keyword>
<feature type="transmembrane region" description="Helical" evidence="8">
    <location>
        <begin position="21"/>
        <end position="48"/>
    </location>
</feature>
<feature type="domain" description="Major facilitator superfamily (MFS) profile" evidence="9">
    <location>
        <begin position="26"/>
        <end position="416"/>
    </location>
</feature>
<keyword evidence="4 8" id="KW-0812">Transmembrane</keyword>
<evidence type="ECO:0000256" key="7">
    <source>
        <dbReference type="ARBA" id="ARBA00023251"/>
    </source>
</evidence>
<feature type="transmembrane region" description="Helical" evidence="8">
    <location>
        <begin position="318"/>
        <end position="338"/>
    </location>
</feature>
<feature type="transmembrane region" description="Helical" evidence="8">
    <location>
        <begin position="258"/>
        <end position="278"/>
    </location>
</feature>
<dbReference type="GO" id="GO:0005886">
    <property type="term" value="C:plasma membrane"/>
    <property type="evidence" value="ECO:0007669"/>
    <property type="project" value="UniProtKB-SubCell"/>
</dbReference>
<dbReference type="RefSeq" id="WP_164257623.1">
    <property type="nucleotide sequence ID" value="NZ_JAAGMK010000413.1"/>
</dbReference>
<evidence type="ECO:0000256" key="4">
    <source>
        <dbReference type="ARBA" id="ARBA00022692"/>
    </source>
</evidence>
<dbReference type="PROSITE" id="PS50850">
    <property type="entry name" value="MFS"/>
    <property type="match status" value="1"/>
</dbReference>
<dbReference type="InterPro" id="IPR011701">
    <property type="entry name" value="MFS"/>
</dbReference>
<gene>
    <name evidence="10" type="ORF">G3I43_14980</name>
</gene>
<protein>
    <submittedName>
        <fullName evidence="10">MFS transporter</fullName>
    </submittedName>
</protein>
<evidence type="ECO:0000256" key="2">
    <source>
        <dbReference type="ARBA" id="ARBA00022448"/>
    </source>
</evidence>
<proteinExistence type="predicted"/>
<name>A0A6G3SR73_STRAQ</name>
<dbReference type="PANTHER" id="PTHR42718:SF46">
    <property type="entry name" value="BLR6921 PROTEIN"/>
    <property type="match status" value="1"/>
</dbReference>
<keyword evidence="5 8" id="KW-1133">Transmembrane helix</keyword>
<dbReference type="InterPro" id="IPR020846">
    <property type="entry name" value="MFS_dom"/>
</dbReference>
<dbReference type="Pfam" id="PF07690">
    <property type="entry name" value="MFS_1"/>
    <property type="match status" value="1"/>
</dbReference>
<feature type="transmembrane region" description="Helical" evidence="8">
    <location>
        <begin position="389"/>
        <end position="409"/>
    </location>
</feature>
<sequence>MSRLPVPSKAGPSPGAPPLPWAGRFLLLVLAGNMLIDGLEVSVVVVALPSIGADLGLSPWQVQWAMGGFALGFGALLLPGRRLVARYGHRRLYLGALALFVLASLAGGLTDDPLLLLGSRIVKGMCAALTAPTGLAIISITYEEASARARALSVYTFCGGIGFTTGLLLAGVLAPHDWHWTFVATAPVAAVLLVLAAAAVPRQQPGPDHPIAPTVRRLLGNGALLRPALGAAILNGTYLGLLSLMAHQAWNLLHWSPWQTAAAFLPACLPLAVTALSAGRAVARFGAPRLVVLGAVLHLTGLLLYARLDLPRSYTTDLLPTLALVGIGFVPAFAALNAQAGRAVGTADRGTATATYQTAVQAGAVAVPAAVAALLTFGPGDGGPVGDAAHRPALLLLCALAALGLLVALRGLTARRPAVADDR</sequence>
<dbReference type="AlphaFoldDB" id="A0A6G3SR73"/>
<evidence type="ECO:0000256" key="3">
    <source>
        <dbReference type="ARBA" id="ARBA00022475"/>
    </source>
</evidence>
<feature type="transmembrane region" description="Helical" evidence="8">
    <location>
        <begin position="92"/>
        <end position="109"/>
    </location>
</feature>
<feature type="transmembrane region" description="Helical" evidence="8">
    <location>
        <begin position="290"/>
        <end position="306"/>
    </location>
</feature>
<dbReference type="GO" id="GO:0046677">
    <property type="term" value="P:response to antibiotic"/>
    <property type="evidence" value="ECO:0007669"/>
    <property type="project" value="UniProtKB-KW"/>
</dbReference>
<reference evidence="10" key="1">
    <citation type="submission" date="2020-01" db="EMBL/GenBank/DDBJ databases">
        <title>Insect and environment-associated Actinomycetes.</title>
        <authorList>
            <person name="Currrie C."/>
            <person name="Chevrette M."/>
            <person name="Carlson C."/>
            <person name="Stubbendieck R."/>
            <person name="Wendt-Pienkowski E."/>
        </authorList>
    </citation>
    <scope>NUCLEOTIDE SEQUENCE</scope>
    <source>
        <strain evidence="10">SID505</strain>
    </source>
</reference>
<organism evidence="10">
    <name type="scientific">Streptomyces anulatus</name>
    <name type="common">Streptomyces chrysomallus</name>
    <dbReference type="NCBI Taxonomy" id="1892"/>
    <lineage>
        <taxon>Bacteria</taxon>
        <taxon>Bacillati</taxon>
        <taxon>Actinomycetota</taxon>
        <taxon>Actinomycetes</taxon>
        <taxon>Kitasatosporales</taxon>
        <taxon>Streptomycetaceae</taxon>
        <taxon>Streptomyces</taxon>
    </lineage>
</organism>
<evidence type="ECO:0000259" key="9">
    <source>
        <dbReference type="PROSITE" id="PS50850"/>
    </source>
</evidence>
<keyword evidence="6 8" id="KW-0472">Membrane</keyword>
<dbReference type="GO" id="GO:0022857">
    <property type="term" value="F:transmembrane transporter activity"/>
    <property type="evidence" value="ECO:0007669"/>
    <property type="project" value="InterPro"/>
</dbReference>
<comment type="subcellular location">
    <subcellularLocation>
        <location evidence="1">Cell membrane</location>
        <topology evidence="1">Multi-pass membrane protein</topology>
    </subcellularLocation>
</comment>